<reference evidence="2" key="2">
    <citation type="journal article" date="2023" name="IMA Fungus">
        <title>Comparative genomic study of the Penicillium genus elucidates a diverse pangenome and 15 lateral gene transfer events.</title>
        <authorList>
            <person name="Petersen C."/>
            <person name="Sorensen T."/>
            <person name="Nielsen M.R."/>
            <person name="Sondergaard T.E."/>
            <person name="Sorensen J.L."/>
            <person name="Fitzpatrick D.A."/>
            <person name="Frisvad J.C."/>
            <person name="Nielsen K.L."/>
        </authorList>
    </citation>
    <scope>NUCLEOTIDE SEQUENCE</scope>
    <source>
        <strain evidence="2">IBT 30728</strain>
    </source>
</reference>
<dbReference type="PANTHER" id="PTHR42076:SF1">
    <property type="entry name" value="CYANOVIRIN-N DOMAIN-CONTAINING PROTEIN"/>
    <property type="match status" value="1"/>
</dbReference>
<organism evidence="2 3">
    <name type="scientific">Penicillium diatomitis</name>
    <dbReference type="NCBI Taxonomy" id="2819901"/>
    <lineage>
        <taxon>Eukaryota</taxon>
        <taxon>Fungi</taxon>
        <taxon>Dikarya</taxon>
        <taxon>Ascomycota</taxon>
        <taxon>Pezizomycotina</taxon>
        <taxon>Eurotiomycetes</taxon>
        <taxon>Eurotiomycetidae</taxon>
        <taxon>Eurotiales</taxon>
        <taxon>Aspergillaceae</taxon>
        <taxon>Penicillium</taxon>
    </lineage>
</organism>
<dbReference type="InterPro" id="IPR036673">
    <property type="entry name" value="Cyanovirin-N_sf"/>
</dbReference>
<dbReference type="PANTHER" id="PTHR42076">
    <property type="entry name" value="CYANOVIRIN-N HOMOLOG"/>
    <property type="match status" value="1"/>
</dbReference>
<gene>
    <name evidence="2" type="ORF">N7539_001305</name>
</gene>
<keyword evidence="3" id="KW-1185">Reference proteome</keyword>
<protein>
    <recommendedName>
        <fullName evidence="1">Cyanovirin-N domain-containing protein</fullName>
    </recommendedName>
</protein>
<dbReference type="RefSeq" id="XP_056792939.1">
    <property type="nucleotide sequence ID" value="XM_056930908.1"/>
</dbReference>
<dbReference type="SUPFAM" id="SSF51322">
    <property type="entry name" value="Cyanovirin-N"/>
    <property type="match status" value="1"/>
</dbReference>
<evidence type="ECO:0000313" key="2">
    <source>
        <dbReference type="EMBL" id="KAJ5492559.1"/>
    </source>
</evidence>
<evidence type="ECO:0000259" key="1">
    <source>
        <dbReference type="SMART" id="SM01111"/>
    </source>
</evidence>
<dbReference type="Proteomes" id="UP001148312">
    <property type="component" value="Unassembled WGS sequence"/>
</dbReference>
<name>A0A9W9XHP6_9EURO</name>
<comment type="caution">
    <text evidence="2">The sequence shown here is derived from an EMBL/GenBank/DDBJ whole genome shotgun (WGS) entry which is preliminary data.</text>
</comment>
<sequence>MPSFSTLSRCICLSENAMLQASCQNDHGLWEQQSFNLNDILGNEEGYFKLGSQAFSRSARRICLLSSSPPILKAELRTSNGTWREDSVNLDHFIAVHHGRLAFKNARSAPNFLLELGKQRGTFLDNVRAKIESYVEETGVDCLAVIEKKPESVDETHEPGDLEFAPAFFFFLIERRYRGHECESALIQPIIDIISNSFSELMSANSEKLQLYLGEQVIQSFANFSRSEIRKGCIKNTTDLVNKVIMKTMLLKAKFSVLKPLVKTQLQGGLKSLISKTIIKSLLKAAGIGKLSLLKGAFTTLFAGYIIYKITKFPRDLGKSLSAGLNAMLEDNLEAMTQSLFKTVQSEVVDMCKGKVTEHFGEALKEEFKEEFKEAIKERWKQT</sequence>
<dbReference type="Gene3D" id="2.30.60.10">
    <property type="entry name" value="Cyanovirin-N"/>
    <property type="match status" value="1"/>
</dbReference>
<dbReference type="Pfam" id="PF08881">
    <property type="entry name" value="CVNH"/>
    <property type="match status" value="1"/>
</dbReference>
<dbReference type="AlphaFoldDB" id="A0A9W9XHP6"/>
<dbReference type="InterPro" id="IPR011058">
    <property type="entry name" value="Cyanovirin-N"/>
</dbReference>
<reference evidence="2" key="1">
    <citation type="submission" date="2022-12" db="EMBL/GenBank/DDBJ databases">
        <authorList>
            <person name="Petersen C."/>
        </authorList>
    </citation>
    <scope>NUCLEOTIDE SEQUENCE</scope>
    <source>
        <strain evidence="2">IBT 30728</strain>
    </source>
</reference>
<accession>A0A9W9XHP6</accession>
<proteinExistence type="predicted"/>
<dbReference type="GeneID" id="81621157"/>
<dbReference type="EMBL" id="JAPWDQ010000002">
    <property type="protein sequence ID" value="KAJ5492559.1"/>
    <property type="molecule type" value="Genomic_DNA"/>
</dbReference>
<evidence type="ECO:0000313" key="3">
    <source>
        <dbReference type="Proteomes" id="UP001148312"/>
    </source>
</evidence>
<dbReference type="SMART" id="SM01111">
    <property type="entry name" value="CVNH"/>
    <property type="match status" value="1"/>
</dbReference>
<feature type="domain" description="Cyanovirin-N" evidence="1">
    <location>
        <begin position="3"/>
        <end position="103"/>
    </location>
</feature>